<dbReference type="Proteomes" id="UP000218598">
    <property type="component" value="Unassembled WGS sequence"/>
</dbReference>
<accession>A0A2A3YMU7</accession>
<dbReference type="EMBL" id="NRGR01000005">
    <property type="protein sequence ID" value="PCC40539.1"/>
    <property type="molecule type" value="Genomic_DNA"/>
</dbReference>
<dbReference type="CDD" id="cd07377">
    <property type="entry name" value="WHTH_GntR"/>
    <property type="match status" value="1"/>
</dbReference>
<name>A0A2A3YMU7_9MICO</name>
<dbReference type="InterPro" id="IPR008920">
    <property type="entry name" value="TF_FadR/GntR_C"/>
</dbReference>
<dbReference type="OrthoDB" id="8680240at2"/>
<comment type="caution">
    <text evidence="5">The sequence shown here is derived from an EMBL/GenBank/DDBJ whole genome shotgun (WGS) entry which is preliminary data.</text>
</comment>
<dbReference type="PANTHER" id="PTHR43537">
    <property type="entry name" value="TRANSCRIPTIONAL REGULATOR, GNTR FAMILY"/>
    <property type="match status" value="1"/>
</dbReference>
<dbReference type="InterPro" id="IPR036390">
    <property type="entry name" value="WH_DNA-bd_sf"/>
</dbReference>
<dbReference type="Pfam" id="PF00392">
    <property type="entry name" value="GntR"/>
    <property type="match status" value="1"/>
</dbReference>
<dbReference type="RefSeq" id="WP_096196342.1">
    <property type="nucleotide sequence ID" value="NZ_BAAAIQ010000003.1"/>
</dbReference>
<dbReference type="AlphaFoldDB" id="A0A2A3YMU7"/>
<evidence type="ECO:0000256" key="2">
    <source>
        <dbReference type="ARBA" id="ARBA00023125"/>
    </source>
</evidence>
<proteinExistence type="predicted"/>
<reference evidence="5 6" key="1">
    <citation type="journal article" date="2017" name="Elife">
        <title>Extensive horizontal gene transfer in cheese-associated bacteria.</title>
        <authorList>
            <person name="Bonham K.S."/>
            <person name="Wolfe B.E."/>
            <person name="Dutton R.J."/>
        </authorList>
    </citation>
    <scope>NUCLEOTIDE SEQUENCE [LARGE SCALE GENOMIC DNA]</scope>
    <source>
        <strain evidence="5 6">341_9</strain>
    </source>
</reference>
<gene>
    <name evidence="5" type="ORF">CIK66_01790</name>
</gene>
<evidence type="ECO:0000256" key="1">
    <source>
        <dbReference type="ARBA" id="ARBA00023015"/>
    </source>
</evidence>
<dbReference type="Pfam" id="PF07729">
    <property type="entry name" value="FCD"/>
    <property type="match status" value="1"/>
</dbReference>
<dbReference type="Gene3D" id="1.20.120.530">
    <property type="entry name" value="GntR ligand-binding domain-like"/>
    <property type="match status" value="1"/>
</dbReference>
<feature type="domain" description="HTH gntR-type" evidence="4">
    <location>
        <begin position="4"/>
        <end position="70"/>
    </location>
</feature>
<dbReference type="InterPro" id="IPR011711">
    <property type="entry name" value="GntR_C"/>
</dbReference>
<sequence>MNGRNDREQIFSTLRSEILDGTLAPGTALREVALAERFEVSRTPVRDALSRLEQSGLLCRAQRGLEVQSVDPQTVMQVYDVRILLEEQVAGDAALYRTVRDVLRLEALVQRDRDLETRDDSALRRSNLEFHRAIWTASHNPVLHDLLERLSHHLVHAPHSTLSVGDRWQEALEEHAELLRAIDERDADAARAVARRHFETARGIRLDILRRSALEETAGTLGES</sequence>
<dbReference type="SUPFAM" id="SSF48008">
    <property type="entry name" value="GntR ligand-binding domain-like"/>
    <property type="match status" value="1"/>
</dbReference>
<dbReference type="InterPro" id="IPR036388">
    <property type="entry name" value="WH-like_DNA-bd_sf"/>
</dbReference>
<dbReference type="GO" id="GO:0003700">
    <property type="term" value="F:DNA-binding transcription factor activity"/>
    <property type="evidence" value="ECO:0007669"/>
    <property type="project" value="InterPro"/>
</dbReference>
<dbReference type="Gene3D" id="1.10.10.10">
    <property type="entry name" value="Winged helix-like DNA-binding domain superfamily/Winged helix DNA-binding domain"/>
    <property type="match status" value="1"/>
</dbReference>
<protein>
    <recommendedName>
        <fullName evidence="4">HTH gntR-type domain-containing protein</fullName>
    </recommendedName>
</protein>
<keyword evidence="2" id="KW-0238">DNA-binding</keyword>
<keyword evidence="1" id="KW-0805">Transcription regulation</keyword>
<dbReference type="SUPFAM" id="SSF46785">
    <property type="entry name" value="Winged helix' DNA-binding domain"/>
    <property type="match status" value="1"/>
</dbReference>
<dbReference type="InterPro" id="IPR000524">
    <property type="entry name" value="Tscrpt_reg_HTH_GntR"/>
</dbReference>
<evidence type="ECO:0000256" key="3">
    <source>
        <dbReference type="ARBA" id="ARBA00023163"/>
    </source>
</evidence>
<dbReference type="PANTHER" id="PTHR43537:SF24">
    <property type="entry name" value="GLUCONATE OPERON TRANSCRIPTIONAL REPRESSOR"/>
    <property type="match status" value="1"/>
</dbReference>
<dbReference type="GO" id="GO:0003677">
    <property type="term" value="F:DNA binding"/>
    <property type="evidence" value="ECO:0007669"/>
    <property type="project" value="UniProtKB-KW"/>
</dbReference>
<keyword evidence="6" id="KW-1185">Reference proteome</keyword>
<dbReference type="SMART" id="SM00345">
    <property type="entry name" value="HTH_GNTR"/>
    <property type="match status" value="1"/>
</dbReference>
<evidence type="ECO:0000259" key="4">
    <source>
        <dbReference type="PROSITE" id="PS50949"/>
    </source>
</evidence>
<organism evidence="5 6">
    <name type="scientific">Brachybacterium alimentarium</name>
    <dbReference type="NCBI Taxonomy" id="47845"/>
    <lineage>
        <taxon>Bacteria</taxon>
        <taxon>Bacillati</taxon>
        <taxon>Actinomycetota</taxon>
        <taxon>Actinomycetes</taxon>
        <taxon>Micrococcales</taxon>
        <taxon>Dermabacteraceae</taxon>
        <taxon>Brachybacterium</taxon>
    </lineage>
</organism>
<dbReference type="SMART" id="SM00895">
    <property type="entry name" value="FCD"/>
    <property type="match status" value="1"/>
</dbReference>
<evidence type="ECO:0000313" key="6">
    <source>
        <dbReference type="Proteomes" id="UP000218598"/>
    </source>
</evidence>
<keyword evidence="3" id="KW-0804">Transcription</keyword>
<dbReference type="PROSITE" id="PS50949">
    <property type="entry name" value="HTH_GNTR"/>
    <property type="match status" value="1"/>
</dbReference>
<dbReference type="PRINTS" id="PR00035">
    <property type="entry name" value="HTHGNTR"/>
</dbReference>
<evidence type="ECO:0000313" key="5">
    <source>
        <dbReference type="EMBL" id="PCC40539.1"/>
    </source>
</evidence>